<reference evidence="1 2" key="1">
    <citation type="submission" date="2016-05" db="EMBL/GenBank/DDBJ databases">
        <title>A degradative enzymes factory behind the ericoid mycorrhizal symbiosis.</title>
        <authorList>
            <consortium name="DOE Joint Genome Institute"/>
            <person name="Martino E."/>
            <person name="Morin E."/>
            <person name="Grelet G."/>
            <person name="Kuo A."/>
            <person name="Kohler A."/>
            <person name="Daghino S."/>
            <person name="Barry K."/>
            <person name="Choi C."/>
            <person name="Cichocki N."/>
            <person name="Clum A."/>
            <person name="Copeland A."/>
            <person name="Hainaut M."/>
            <person name="Haridas S."/>
            <person name="Labutti K."/>
            <person name="Lindquist E."/>
            <person name="Lipzen A."/>
            <person name="Khouja H.-R."/>
            <person name="Murat C."/>
            <person name="Ohm R."/>
            <person name="Olson A."/>
            <person name="Spatafora J."/>
            <person name="Veneault-Fourrey C."/>
            <person name="Henrissat B."/>
            <person name="Grigoriev I."/>
            <person name="Martin F."/>
            <person name="Perotto S."/>
        </authorList>
    </citation>
    <scope>NUCLEOTIDE SEQUENCE [LARGE SCALE GENOMIC DNA]</scope>
    <source>
        <strain evidence="1 2">UAMH 7357</strain>
    </source>
</reference>
<accession>A0A2J6PQD5</accession>
<protein>
    <submittedName>
        <fullName evidence="1">Uncharacterized protein</fullName>
    </submittedName>
</protein>
<gene>
    <name evidence="1" type="ORF">NA56DRAFT_649624</name>
</gene>
<dbReference type="AlphaFoldDB" id="A0A2J6PQD5"/>
<dbReference type="Proteomes" id="UP000235672">
    <property type="component" value="Unassembled WGS sequence"/>
</dbReference>
<evidence type="ECO:0000313" key="2">
    <source>
        <dbReference type="Proteomes" id="UP000235672"/>
    </source>
</evidence>
<proteinExistence type="predicted"/>
<sequence>MLTVCRRPNTYTSCQYLNIQPLSLKWRQALTNIAPITHLIFDLTLPRPLSPSSFPGGLEFQKIYWDTGLPSEGGLAVLVRDVTTMVITITTGMRMRAGGVLKFEVVYDQSEGVTPKAMNLLQKQLRELEKEYKKTSDSKTARREGDRGD</sequence>
<dbReference type="OrthoDB" id="4473671at2759"/>
<dbReference type="EMBL" id="KZ613507">
    <property type="protein sequence ID" value="PMD16255.1"/>
    <property type="molecule type" value="Genomic_DNA"/>
</dbReference>
<evidence type="ECO:0000313" key="1">
    <source>
        <dbReference type="EMBL" id="PMD16255.1"/>
    </source>
</evidence>
<organism evidence="1 2">
    <name type="scientific">Hyaloscypha hepaticicola</name>
    <dbReference type="NCBI Taxonomy" id="2082293"/>
    <lineage>
        <taxon>Eukaryota</taxon>
        <taxon>Fungi</taxon>
        <taxon>Dikarya</taxon>
        <taxon>Ascomycota</taxon>
        <taxon>Pezizomycotina</taxon>
        <taxon>Leotiomycetes</taxon>
        <taxon>Helotiales</taxon>
        <taxon>Hyaloscyphaceae</taxon>
        <taxon>Hyaloscypha</taxon>
    </lineage>
</organism>
<keyword evidence="2" id="KW-1185">Reference proteome</keyword>
<name>A0A2J6PQD5_9HELO</name>